<evidence type="ECO:0000313" key="1">
    <source>
        <dbReference type="EMBL" id="EAP87245.1"/>
    </source>
</evidence>
<proteinExistence type="predicted"/>
<keyword evidence="2" id="KW-1185">Reference proteome</keyword>
<gene>
    <name evidence="1" type="ordered locus">CA2559_00780</name>
</gene>
<keyword evidence="1" id="KW-0378">Hydrolase</keyword>
<dbReference type="KEGG" id="cat:CA2559_00780"/>
<dbReference type="Proteomes" id="UP000002297">
    <property type="component" value="Chromosome"/>
</dbReference>
<dbReference type="RefSeq" id="WP_013185926.1">
    <property type="nucleotide sequence ID" value="NC_014230.1"/>
</dbReference>
<protein>
    <submittedName>
        <fullName evidence="1">GTP cyclohydrolase I</fullName>
    </submittedName>
</protein>
<reference evidence="1 2" key="1">
    <citation type="journal article" date="2010" name="J. Bacteriol.">
        <title>The complete genome sequence of Croceibacter atlanticus HTCC2559T.</title>
        <authorList>
            <person name="Oh H.M."/>
            <person name="Kang I."/>
            <person name="Ferriera S."/>
            <person name="Giovannoni S.J."/>
            <person name="Cho J.C."/>
        </authorList>
    </citation>
    <scope>NUCLEOTIDE SEQUENCE [LARGE SCALE GENOMIC DNA]</scope>
    <source>
        <strain evidence="2">ATCC BAA-628 / HTCC2559 / KCTC 12090</strain>
    </source>
</reference>
<dbReference type="GeneID" id="89451955"/>
<sequence>MKNITPKYWVLICFVLINLGVSAQINNIYKIPSDSQVVTLVEEVYSENSEKEIFNRKARYNFIKNLLQKRIVVTSDKDILNKIEDEVYLSEVPVFNTFNASLKKPLSFNLTNFNPLIYNINWYDVKPHYYKIDNQNLLLIVFPQEVNNTTER</sequence>
<accession>A3U4S8</accession>
<dbReference type="HOGENOM" id="CLU_1719283_0_0_10"/>
<dbReference type="GO" id="GO:0016787">
    <property type="term" value="F:hydrolase activity"/>
    <property type="evidence" value="ECO:0007669"/>
    <property type="project" value="UniProtKB-KW"/>
</dbReference>
<name>A3U4S8_CROAH</name>
<dbReference type="EMBL" id="CP002046">
    <property type="protein sequence ID" value="EAP87245.1"/>
    <property type="molecule type" value="Genomic_DNA"/>
</dbReference>
<dbReference type="STRING" id="216432.CA2559_00780"/>
<dbReference type="OrthoDB" id="677427at2"/>
<organism evidence="1 2">
    <name type="scientific">Croceibacter atlanticus (strain ATCC BAA-628 / JCM 21780 / CIP 108009 / IAM 15332 / KCTC 12090 / HTCC2559)</name>
    <dbReference type="NCBI Taxonomy" id="216432"/>
    <lineage>
        <taxon>Bacteria</taxon>
        <taxon>Pseudomonadati</taxon>
        <taxon>Bacteroidota</taxon>
        <taxon>Flavobacteriia</taxon>
        <taxon>Flavobacteriales</taxon>
        <taxon>Flavobacteriaceae</taxon>
        <taxon>Croceibacter</taxon>
    </lineage>
</organism>
<evidence type="ECO:0000313" key="2">
    <source>
        <dbReference type="Proteomes" id="UP000002297"/>
    </source>
</evidence>
<dbReference type="AlphaFoldDB" id="A3U4S8"/>